<organism evidence="2 3">
    <name type="scientific">Clostridium sporogenes</name>
    <dbReference type="NCBI Taxonomy" id="1509"/>
    <lineage>
        <taxon>Bacteria</taxon>
        <taxon>Bacillati</taxon>
        <taxon>Bacillota</taxon>
        <taxon>Clostridia</taxon>
        <taxon>Eubacteriales</taxon>
        <taxon>Clostridiaceae</taxon>
        <taxon>Clostridium</taxon>
    </lineage>
</organism>
<keyword evidence="1" id="KW-1133">Transmembrane helix</keyword>
<protein>
    <submittedName>
        <fullName evidence="2">DUF2975 domain-containing protein</fullName>
    </submittedName>
</protein>
<dbReference type="Pfam" id="PF11188">
    <property type="entry name" value="DUF2975"/>
    <property type="match status" value="1"/>
</dbReference>
<feature type="transmembrane region" description="Helical" evidence="1">
    <location>
        <begin position="91"/>
        <end position="109"/>
    </location>
</feature>
<evidence type="ECO:0000256" key="1">
    <source>
        <dbReference type="SAM" id="Phobius"/>
    </source>
</evidence>
<feature type="transmembrane region" description="Helical" evidence="1">
    <location>
        <begin position="121"/>
        <end position="140"/>
    </location>
</feature>
<proteinExistence type="predicted"/>
<evidence type="ECO:0000313" key="3">
    <source>
        <dbReference type="Proteomes" id="UP001182303"/>
    </source>
</evidence>
<feature type="transmembrane region" description="Helical" evidence="1">
    <location>
        <begin position="12"/>
        <end position="33"/>
    </location>
</feature>
<dbReference type="EMBL" id="JARUIS010000001">
    <property type="protein sequence ID" value="MDS1002211.1"/>
    <property type="molecule type" value="Genomic_DNA"/>
</dbReference>
<comment type="caution">
    <text evidence="2">The sequence shown here is derived from an EMBL/GenBank/DDBJ whole genome shotgun (WGS) entry which is preliminary data.</text>
</comment>
<dbReference type="Proteomes" id="UP001182303">
    <property type="component" value="Unassembled WGS sequence"/>
</dbReference>
<keyword evidence="1" id="KW-0812">Transmembrane</keyword>
<gene>
    <name evidence="2" type="ORF">P9J83_01670</name>
</gene>
<keyword evidence="1" id="KW-0472">Membrane</keyword>
<name>A0AAE4JRI4_CLOSG</name>
<accession>A0AAE4JRI4</accession>
<feature type="transmembrane region" description="Helical" evidence="1">
    <location>
        <begin position="45"/>
        <end position="70"/>
    </location>
</feature>
<reference evidence="2" key="1">
    <citation type="submission" date="2023-04" db="EMBL/GenBank/DDBJ databases">
        <title>Assessment of the microbiological origin of a defect in Grana Padano cheese.</title>
        <authorList>
            <person name="Zago M."/>
            <person name="Rossetti L."/>
            <person name="Bonvini B."/>
            <person name="Carminati D."/>
            <person name="Giraffa G."/>
        </authorList>
    </citation>
    <scope>NUCLEOTIDE SEQUENCE</scope>
    <source>
        <strain evidence="2">4990</strain>
    </source>
</reference>
<dbReference type="InterPro" id="IPR021354">
    <property type="entry name" value="DUF2975"/>
</dbReference>
<dbReference type="AlphaFoldDB" id="A0AAE4JRI4"/>
<evidence type="ECO:0000313" key="2">
    <source>
        <dbReference type="EMBL" id="MDS1002211.1"/>
    </source>
</evidence>
<dbReference type="RefSeq" id="WP_310942685.1">
    <property type="nucleotide sequence ID" value="NZ_JARUIS010000001.1"/>
</dbReference>
<sequence>MREILIKISKVILTIVKLGSIVSIFVITFLGLLKELPKTNNKIPLLLLALILIIYSIFYYLIASNIIFIINNSKKNPFTMNTVKKFDRTGIYLIIVSIMNFITNHSNILRSDTNKVSNVGFILLSGIICFVISNILYKAIKIKEDNDLTI</sequence>